<reference evidence="3 5" key="2">
    <citation type="submission" date="2018-11" db="EMBL/GenBank/DDBJ databases">
        <authorList>
            <consortium name="Pathogen Informatics"/>
        </authorList>
    </citation>
    <scope>NUCLEOTIDE SEQUENCE [LARGE SCALE GENOMIC DNA]</scope>
</reference>
<dbReference type="STRING" id="318479.A0A0N4U5H6"/>
<dbReference type="InterPro" id="IPR014044">
    <property type="entry name" value="CAP_dom"/>
</dbReference>
<name>A0A0N4U5H6_DRAME</name>
<evidence type="ECO:0000256" key="1">
    <source>
        <dbReference type="SAM" id="SignalP"/>
    </source>
</evidence>
<gene>
    <name evidence="3" type="ORF">DME_LOCUS6461</name>
</gene>
<keyword evidence="5" id="KW-1185">Reference proteome</keyword>
<evidence type="ECO:0000313" key="6">
    <source>
        <dbReference type="WBParaSite" id="DME_0000210101-mRNA-1"/>
    </source>
</evidence>
<organism evidence="4 6">
    <name type="scientific">Dracunculus medinensis</name>
    <name type="common">Guinea worm</name>
    <dbReference type="NCBI Taxonomy" id="318479"/>
    <lineage>
        <taxon>Eukaryota</taxon>
        <taxon>Metazoa</taxon>
        <taxon>Ecdysozoa</taxon>
        <taxon>Nematoda</taxon>
        <taxon>Chromadorea</taxon>
        <taxon>Rhabditida</taxon>
        <taxon>Spirurina</taxon>
        <taxon>Dracunculoidea</taxon>
        <taxon>Dracunculidae</taxon>
        <taxon>Dracunculus</taxon>
    </lineage>
</organism>
<evidence type="ECO:0000313" key="5">
    <source>
        <dbReference type="Proteomes" id="UP000274756"/>
    </source>
</evidence>
<feature type="domain" description="SCP" evidence="2">
    <location>
        <begin position="45"/>
        <end position="131"/>
    </location>
</feature>
<keyword evidence="1" id="KW-0732">Signal</keyword>
<dbReference type="EMBL" id="UYYG01001156">
    <property type="protein sequence ID" value="VDN56488.1"/>
    <property type="molecule type" value="Genomic_DNA"/>
</dbReference>
<dbReference type="InterPro" id="IPR035940">
    <property type="entry name" value="CAP_sf"/>
</dbReference>
<dbReference type="WBParaSite" id="DME_0000210101-mRNA-1">
    <property type="protein sequence ID" value="DME_0000210101-mRNA-1"/>
    <property type="gene ID" value="DME_0000210101"/>
</dbReference>
<dbReference type="CDD" id="cd05380">
    <property type="entry name" value="CAP_euk"/>
    <property type="match status" value="1"/>
</dbReference>
<protein>
    <submittedName>
        <fullName evidence="6">SCP domain-containing protein</fullName>
    </submittedName>
</protein>
<dbReference type="OrthoDB" id="5874910at2759"/>
<proteinExistence type="predicted"/>
<sequence>MKHLILFLFLNAHLGVLDGISKKKRDRTAPIKDEKLCLGSKIFREERDQILSLHNKLRSELAAGKVSTGNGTMPQGSDIRELRWDCKLEKTAQWWADRCLWKHSDVSDRNYKGENLYKVQQTIPIDRSKRI</sequence>
<dbReference type="Pfam" id="PF00188">
    <property type="entry name" value="CAP"/>
    <property type="match status" value="1"/>
</dbReference>
<evidence type="ECO:0000313" key="3">
    <source>
        <dbReference type="EMBL" id="VDN56488.1"/>
    </source>
</evidence>
<dbReference type="AlphaFoldDB" id="A0A0N4U5H6"/>
<evidence type="ECO:0000313" key="4">
    <source>
        <dbReference type="Proteomes" id="UP000038040"/>
    </source>
</evidence>
<accession>A0A0N4U5H6</accession>
<dbReference type="Proteomes" id="UP000274756">
    <property type="component" value="Unassembled WGS sequence"/>
</dbReference>
<feature type="chain" id="PRO_5033229767" evidence="1">
    <location>
        <begin position="20"/>
        <end position="131"/>
    </location>
</feature>
<dbReference type="Gene3D" id="3.40.33.10">
    <property type="entry name" value="CAP"/>
    <property type="match status" value="1"/>
</dbReference>
<dbReference type="SMART" id="SM00198">
    <property type="entry name" value="SCP"/>
    <property type="match status" value="1"/>
</dbReference>
<feature type="signal peptide" evidence="1">
    <location>
        <begin position="1"/>
        <end position="19"/>
    </location>
</feature>
<reference evidence="6" key="1">
    <citation type="submission" date="2017-02" db="UniProtKB">
        <authorList>
            <consortium name="WormBaseParasite"/>
        </authorList>
    </citation>
    <scope>IDENTIFICATION</scope>
</reference>
<dbReference type="Proteomes" id="UP000038040">
    <property type="component" value="Unplaced"/>
</dbReference>
<evidence type="ECO:0000259" key="2">
    <source>
        <dbReference type="SMART" id="SM00198"/>
    </source>
</evidence>
<dbReference type="SUPFAM" id="SSF55797">
    <property type="entry name" value="PR-1-like"/>
    <property type="match status" value="1"/>
</dbReference>